<dbReference type="InterPro" id="IPR018060">
    <property type="entry name" value="HTH_AraC"/>
</dbReference>
<dbReference type="Gene3D" id="1.10.10.60">
    <property type="entry name" value="Homeodomain-like"/>
    <property type="match status" value="2"/>
</dbReference>
<dbReference type="SMART" id="SM00342">
    <property type="entry name" value="HTH_ARAC"/>
    <property type="match status" value="1"/>
</dbReference>
<proteinExistence type="predicted"/>
<dbReference type="PANTHER" id="PTHR43280">
    <property type="entry name" value="ARAC-FAMILY TRANSCRIPTIONAL REGULATOR"/>
    <property type="match status" value="1"/>
</dbReference>
<dbReference type="GO" id="GO:0043565">
    <property type="term" value="F:sequence-specific DNA binding"/>
    <property type="evidence" value="ECO:0007669"/>
    <property type="project" value="InterPro"/>
</dbReference>
<keyword evidence="1" id="KW-0805">Transcription regulation</keyword>
<dbReference type="KEGG" id="palb:EJC50_09025"/>
<evidence type="ECO:0000259" key="4">
    <source>
        <dbReference type="PROSITE" id="PS01124"/>
    </source>
</evidence>
<organism evidence="5 6">
    <name type="scientific">Paenibacillus albus</name>
    <dbReference type="NCBI Taxonomy" id="2495582"/>
    <lineage>
        <taxon>Bacteria</taxon>
        <taxon>Bacillati</taxon>
        <taxon>Bacillota</taxon>
        <taxon>Bacilli</taxon>
        <taxon>Bacillales</taxon>
        <taxon>Paenibacillaceae</taxon>
        <taxon>Paenibacillus</taxon>
    </lineage>
</organism>
<accession>A0A3S9AD18</accession>
<dbReference type="InterPro" id="IPR018062">
    <property type="entry name" value="HTH_AraC-typ_CS"/>
</dbReference>
<feature type="domain" description="HTH araC/xylS-type" evidence="4">
    <location>
        <begin position="178"/>
        <end position="276"/>
    </location>
</feature>
<dbReference type="PROSITE" id="PS00041">
    <property type="entry name" value="HTH_ARAC_FAMILY_1"/>
    <property type="match status" value="1"/>
</dbReference>
<dbReference type="PRINTS" id="PR00032">
    <property type="entry name" value="HTHARAC"/>
</dbReference>
<dbReference type="InterPro" id="IPR009057">
    <property type="entry name" value="Homeodomain-like_sf"/>
</dbReference>
<protein>
    <submittedName>
        <fullName evidence="5">AraC family transcriptional regulator</fullName>
    </submittedName>
</protein>
<dbReference type="InterPro" id="IPR020449">
    <property type="entry name" value="Tscrpt_reg_AraC-type_HTH"/>
</dbReference>
<reference evidence="6" key="1">
    <citation type="submission" date="2018-12" db="EMBL/GenBank/DDBJ databases">
        <title>Genome sequence of Peanibacillus sp.</title>
        <authorList>
            <person name="Subramani G."/>
            <person name="Srinivasan S."/>
            <person name="Kim M.K."/>
        </authorList>
    </citation>
    <scope>NUCLEOTIDE SEQUENCE [LARGE SCALE GENOMIC DNA]</scope>
    <source>
        <strain evidence="6">18JY67-1</strain>
    </source>
</reference>
<keyword evidence="6" id="KW-1185">Reference proteome</keyword>
<dbReference type="SUPFAM" id="SSF51215">
    <property type="entry name" value="Regulatory protein AraC"/>
    <property type="match status" value="1"/>
</dbReference>
<dbReference type="SUPFAM" id="SSF46689">
    <property type="entry name" value="Homeodomain-like"/>
    <property type="match status" value="2"/>
</dbReference>
<evidence type="ECO:0000256" key="2">
    <source>
        <dbReference type="ARBA" id="ARBA00023125"/>
    </source>
</evidence>
<dbReference type="Proteomes" id="UP000272528">
    <property type="component" value="Chromosome"/>
</dbReference>
<keyword evidence="3" id="KW-0804">Transcription</keyword>
<dbReference type="PANTHER" id="PTHR43280:SF30">
    <property type="entry name" value="MMSAB OPERON REGULATORY PROTEIN"/>
    <property type="match status" value="1"/>
</dbReference>
<dbReference type="OrthoDB" id="192171at2"/>
<dbReference type="InterPro" id="IPR037923">
    <property type="entry name" value="HTH-like"/>
</dbReference>
<dbReference type="AlphaFoldDB" id="A0A3S9AD18"/>
<name>A0A3S9AD18_9BACL</name>
<gene>
    <name evidence="5" type="ORF">EJC50_09025</name>
</gene>
<dbReference type="GO" id="GO:0003700">
    <property type="term" value="F:DNA-binding transcription factor activity"/>
    <property type="evidence" value="ECO:0007669"/>
    <property type="project" value="InterPro"/>
</dbReference>
<dbReference type="Pfam" id="PF12833">
    <property type="entry name" value="HTH_18"/>
    <property type="match status" value="1"/>
</dbReference>
<dbReference type="PROSITE" id="PS01124">
    <property type="entry name" value="HTH_ARAC_FAMILY_2"/>
    <property type="match status" value="1"/>
</dbReference>
<evidence type="ECO:0000313" key="6">
    <source>
        <dbReference type="Proteomes" id="UP000272528"/>
    </source>
</evidence>
<evidence type="ECO:0000256" key="3">
    <source>
        <dbReference type="ARBA" id="ARBA00023163"/>
    </source>
</evidence>
<dbReference type="EMBL" id="CP034437">
    <property type="protein sequence ID" value="AZN43614.1"/>
    <property type="molecule type" value="Genomic_DNA"/>
</dbReference>
<sequence length="279" mass="32585">MMEIPPVPYYITTGLTTLQPGEHHPSRRNIGLFDLLWVVKGTLYIGEDDQEWSLSKEQTLLLLPDRYHYSVRPCAEETVFYWTHFDFTGAYHLADSPADAIHPVRNAWSNPYQIRIRQYATPPQFEMAERHLQKLLASAGGLRSEAFWNEQQLFMELLHVLEESNSGKIDSPALKLAEKTEAFLRQHYQTELTNESLAAALHFHPNYVVRCMKEIYRCTPMEYLHEYRLEQAKLLLLKTEWSIAQIAEHVGFQYAPYFSSCFKQYAGVSPLRFRKQYSS</sequence>
<keyword evidence="2" id="KW-0238">DNA-binding</keyword>
<evidence type="ECO:0000256" key="1">
    <source>
        <dbReference type="ARBA" id="ARBA00023015"/>
    </source>
</evidence>
<evidence type="ECO:0000313" key="5">
    <source>
        <dbReference type="EMBL" id="AZN43614.1"/>
    </source>
</evidence>